<gene>
    <name evidence="2" type="ORF">GCM10011516_08970</name>
</gene>
<dbReference type="AlphaFoldDB" id="A0A8H9FYF2"/>
<protein>
    <recommendedName>
        <fullName evidence="1">F5/8 type C domain-containing protein</fullName>
    </recommendedName>
</protein>
<accession>A0A8H9FYF2</accession>
<dbReference type="Proteomes" id="UP000614460">
    <property type="component" value="Unassembled WGS sequence"/>
</dbReference>
<reference evidence="2" key="1">
    <citation type="journal article" date="2014" name="Int. J. Syst. Evol. Microbiol.">
        <title>Complete genome sequence of Corynebacterium casei LMG S-19264T (=DSM 44701T), isolated from a smear-ripened cheese.</title>
        <authorList>
            <consortium name="US DOE Joint Genome Institute (JGI-PGF)"/>
            <person name="Walter F."/>
            <person name="Albersmeier A."/>
            <person name="Kalinowski J."/>
            <person name="Ruckert C."/>
        </authorList>
    </citation>
    <scope>NUCLEOTIDE SEQUENCE</scope>
    <source>
        <strain evidence="2">CGMCC 1.15966</strain>
    </source>
</reference>
<name>A0A8H9FYF2_9SPHI</name>
<dbReference type="EMBL" id="BMKM01000001">
    <property type="protein sequence ID" value="GGE13341.1"/>
    <property type="molecule type" value="Genomic_DNA"/>
</dbReference>
<feature type="domain" description="F5/8 type C" evidence="1">
    <location>
        <begin position="201"/>
        <end position="355"/>
    </location>
</feature>
<reference evidence="2" key="2">
    <citation type="submission" date="2020-09" db="EMBL/GenBank/DDBJ databases">
        <authorList>
            <person name="Sun Q."/>
            <person name="Zhou Y."/>
        </authorList>
    </citation>
    <scope>NUCLEOTIDE SEQUENCE</scope>
    <source>
        <strain evidence="2">CGMCC 1.15966</strain>
    </source>
</reference>
<evidence type="ECO:0000313" key="3">
    <source>
        <dbReference type="Proteomes" id="UP000614460"/>
    </source>
</evidence>
<comment type="caution">
    <text evidence="2">The sequence shown here is derived from an EMBL/GenBank/DDBJ whole genome shotgun (WGS) entry which is preliminary data.</text>
</comment>
<keyword evidence="3" id="KW-1185">Reference proteome</keyword>
<dbReference type="InterPro" id="IPR000421">
    <property type="entry name" value="FA58C"/>
</dbReference>
<dbReference type="Gene3D" id="2.60.120.260">
    <property type="entry name" value="Galactose-binding domain-like"/>
    <property type="match status" value="1"/>
</dbReference>
<sequence>MILLSLVVSCKEEDIVFPKQIAEENPAESNRRPVKPDYLAFVTDFNETVEINFEKTDTERVSKLHLVYQSDSKKDSITVTDFSKVLKLNNFQIGKATDLTVIAENKEGIFSNPFIYKITAKPYPSRSVFESISMLGGEGEITILWENQTKVPVNIKVDISGKQYESGMNKLGSSEMSIALKRGVYNLKLSVLDSLNKVSSVKDTNIRVVEEVAIDRKDWTATASSSYPGEGPGTPEGVLDGNLNTKWHSSYWPEDLPYPHWLMFDMKTEYLVSKIQLAPRNDNNSSGFRTFSLEGSLDGKTWFMLHANGTHDPAVKGLQSTILNNPAKARYLRLNMLTGGSNSTHLSEFVAFSIY</sequence>
<dbReference type="Pfam" id="PF00754">
    <property type="entry name" value="F5_F8_type_C"/>
    <property type="match status" value="1"/>
</dbReference>
<dbReference type="InterPro" id="IPR008979">
    <property type="entry name" value="Galactose-bd-like_sf"/>
</dbReference>
<dbReference type="PROSITE" id="PS50022">
    <property type="entry name" value="FA58C_3"/>
    <property type="match status" value="1"/>
</dbReference>
<evidence type="ECO:0000313" key="2">
    <source>
        <dbReference type="EMBL" id="GGE13341.1"/>
    </source>
</evidence>
<dbReference type="SUPFAM" id="SSF49785">
    <property type="entry name" value="Galactose-binding domain-like"/>
    <property type="match status" value="1"/>
</dbReference>
<organism evidence="2 3">
    <name type="scientific">Sphingobacterium cellulitidis</name>
    <dbReference type="NCBI Taxonomy" id="1768011"/>
    <lineage>
        <taxon>Bacteria</taxon>
        <taxon>Pseudomonadati</taxon>
        <taxon>Bacteroidota</taxon>
        <taxon>Sphingobacteriia</taxon>
        <taxon>Sphingobacteriales</taxon>
        <taxon>Sphingobacteriaceae</taxon>
        <taxon>Sphingobacterium</taxon>
    </lineage>
</organism>
<proteinExistence type="predicted"/>
<evidence type="ECO:0000259" key="1">
    <source>
        <dbReference type="PROSITE" id="PS50022"/>
    </source>
</evidence>